<gene>
    <name evidence="2" type="ORF">SAMN05421756_10671</name>
</gene>
<dbReference type="OrthoDB" id="32458at2"/>
<feature type="compositionally biased region" description="Polar residues" evidence="1">
    <location>
        <begin position="1"/>
        <end position="14"/>
    </location>
</feature>
<proteinExistence type="predicted"/>
<feature type="compositionally biased region" description="Basic and acidic residues" evidence="1">
    <location>
        <begin position="18"/>
        <end position="33"/>
    </location>
</feature>
<dbReference type="RefSeq" id="WP_091182038.1">
    <property type="nucleotide sequence ID" value="NZ_FOFA01000006.1"/>
</dbReference>
<accession>A0A1H9J279</accession>
<dbReference type="SUPFAM" id="SSF159888">
    <property type="entry name" value="YdhG-like"/>
    <property type="match status" value="1"/>
</dbReference>
<dbReference type="Proteomes" id="UP000198504">
    <property type="component" value="Unassembled WGS sequence"/>
</dbReference>
<evidence type="ECO:0000256" key="1">
    <source>
        <dbReference type="SAM" id="MobiDB-lite"/>
    </source>
</evidence>
<reference evidence="3" key="1">
    <citation type="submission" date="2016-10" db="EMBL/GenBank/DDBJ databases">
        <authorList>
            <person name="Varghese N."/>
            <person name="Submissions S."/>
        </authorList>
    </citation>
    <scope>NUCLEOTIDE SEQUENCE [LARGE SCALE GENOMIC DNA]</scope>
    <source>
        <strain evidence="3">CGMCC 4.6856</strain>
    </source>
</reference>
<evidence type="ECO:0000313" key="2">
    <source>
        <dbReference type="EMBL" id="SEQ80990.1"/>
    </source>
</evidence>
<evidence type="ECO:0000313" key="3">
    <source>
        <dbReference type="Proteomes" id="UP000198504"/>
    </source>
</evidence>
<feature type="region of interest" description="Disordered" evidence="1">
    <location>
        <begin position="1"/>
        <end position="39"/>
    </location>
</feature>
<protein>
    <submittedName>
        <fullName evidence="2">Uncharacterized conserved protein YdhG, YjbR/CyaY-like superfamily, DUF1801 family</fullName>
    </submittedName>
</protein>
<sequence>MTSEQTDATTSAETGFSEAERAAMRARADELRASGRGGAKKAEEAQACLGAIAAMPDGDRALAERVHTLVSEAAPGLRPKTWYGMPAYVNEDAKVVCFFKPGSKFGTRYSTLGFNDVARLDDGDLWPTEYAVHAMSDAVAARVQELVRRAVG</sequence>
<keyword evidence="3" id="KW-1185">Reference proteome</keyword>
<name>A0A1H9J279_9ACTN</name>
<dbReference type="EMBL" id="FOFA01000006">
    <property type="protein sequence ID" value="SEQ80990.1"/>
    <property type="molecule type" value="Genomic_DNA"/>
</dbReference>
<dbReference type="AlphaFoldDB" id="A0A1H9J279"/>
<organism evidence="2 3">
    <name type="scientific">Microlunatus flavus</name>
    <dbReference type="NCBI Taxonomy" id="1036181"/>
    <lineage>
        <taxon>Bacteria</taxon>
        <taxon>Bacillati</taxon>
        <taxon>Actinomycetota</taxon>
        <taxon>Actinomycetes</taxon>
        <taxon>Propionibacteriales</taxon>
        <taxon>Propionibacteriaceae</taxon>
        <taxon>Microlunatus</taxon>
    </lineage>
</organism>